<comment type="cofactor">
    <cofactor evidence="5">
        <name>Fe cation</name>
        <dbReference type="ChEBI" id="CHEBI:24875"/>
    </cofactor>
    <text evidence="5">Binds 1 Fe cation per subunit.</text>
</comment>
<feature type="binding site" evidence="5">
    <location>
        <position position="317"/>
    </location>
    <ligand>
        <name>Fe cation</name>
        <dbReference type="ChEBI" id="CHEBI:24875"/>
    </ligand>
</feature>
<dbReference type="CDD" id="cd07250">
    <property type="entry name" value="HPPD_C_like"/>
    <property type="match status" value="1"/>
</dbReference>
<keyword evidence="7" id="KW-0560">Oxidoreductase</keyword>
<dbReference type="PIRSF" id="PIRSF009283">
    <property type="entry name" value="HPP_dOase"/>
    <property type="match status" value="1"/>
</dbReference>
<dbReference type="InterPro" id="IPR005956">
    <property type="entry name" value="4OHPhenylPyrv_dOase"/>
</dbReference>
<dbReference type="Gene3D" id="3.10.180.10">
    <property type="entry name" value="2,3-Dihydroxybiphenyl 1,2-Dioxygenase, domain 1"/>
    <property type="match status" value="2"/>
</dbReference>
<accession>A0A1M4EA81</accession>
<dbReference type="SUPFAM" id="SSF54593">
    <property type="entry name" value="Glyoxalase/Bleomycin resistance protein/Dihydroxybiphenyl dioxygenase"/>
    <property type="match status" value="1"/>
</dbReference>
<feature type="domain" description="VOC" evidence="6">
    <location>
        <begin position="7"/>
        <end position="129"/>
    </location>
</feature>
<evidence type="ECO:0000313" key="7">
    <source>
        <dbReference type="EMBL" id="SBO95839.1"/>
    </source>
</evidence>
<feature type="binding site" evidence="5">
    <location>
        <position position="238"/>
    </location>
    <ligand>
        <name>Fe cation</name>
        <dbReference type="ChEBI" id="CHEBI:24875"/>
    </ligand>
</feature>
<dbReference type="CDD" id="cd08342">
    <property type="entry name" value="HPPD_N_like"/>
    <property type="match status" value="1"/>
</dbReference>
<dbReference type="InterPro" id="IPR041736">
    <property type="entry name" value="4OHPhenylPyrv_dOase_N"/>
</dbReference>
<dbReference type="GO" id="GO:0003868">
    <property type="term" value="F:4-hydroxyphenylpyruvate dioxygenase activity"/>
    <property type="evidence" value="ECO:0007669"/>
    <property type="project" value="UniProtKB-EC"/>
</dbReference>
<dbReference type="PROSITE" id="PS51819">
    <property type="entry name" value="VOC"/>
    <property type="match status" value="2"/>
</dbReference>
<keyword evidence="2 5" id="KW-0479">Metal-binding</keyword>
<dbReference type="Pfam" id="PF00903">
    <property type="entry name" value="Glyoxalase"/>
    <property type="match status" value="1"/>
</dbReference>
<dbReference type="AlphaFoldDB" id="A0A1M4EA81"/>
<dbReference type="EMBL" id="LT559118">
    <property type="protein sequence ID" value="SBO95839.1"/>
    <property type="molecule type" value="Genomic_DNA"/>
</dbReference>
<evidence type="ECO:0000259" key="6">
    <source>
        <dbReference type="PROSITE" id="PS51819"/>
    </source>
</evidence>
<dbReference type="GO" id="GO:0006572">
    <property type="term" value="P:L-tyrosine catabolic process"/>
    <property type="evidence" value="ECO:0007669"/>
    <property type="project" value="TreeGrafter"/>
</dbReference>
<comment type="similarity">
    <text evidence="1">Belongs to the 4HPPD family.</text>
</comment>
<dbReference type="PANTHER" id="PTHR11959:SF1">
    <property type="entry name" value="4-HYDROXYPHENYLPYRUVATE DIOXYGENASE"/>
    <property type="match status" value="1"/>
</dbReference>
<dbReference type="NCBIfam" id="TIGR01263">
    <property type="entry name" value="4HPPD"/>
    <property type="match status" value="1"/>
</dbReference>
<evidence type="ECO:0000256" key="5">
    <source>
        <dbReference type="PIRSR" id="PIRSR009283-1"/>
    </source>
</evidence>
<dbReference type="GO" id="GO:0046872">
    <property type="term" value="F:metal ion binding"/>
    <property type="evidence" value="ECO:0007669"/>
    <property type="project" value="UniProtKB-KW"/>
</dbReference>
<evidence type="ECO:0000256" key="3">
    <source>
        <dbReference type="ARBA" id="ARBA00022737"/>
    </source>
</evidence>
<feature type="binding site" evidence="5">
    <location>
        <position position="160"/>
    </location>
    <ligand>
        <name>Fe cation</name>
        <dbReference type="ChEBI" id="CHEBI:24875"/>
    </ligand>
</feature>
<dbReference type="InterPro" id="IPR037523">
    <property type="entry name" value="VOC_core"/>
</dbReference>
<keyword evidence="7" id="KW-0223">Dioxygenase</keyword>
<dbReference type="PANTHER" id="PTHR11959">
    <property type="entry name" value="4-HYDROXYPHENYLPYRUVATE DIOXYGENASE"/>
    <property type="match status" value="1"/>
</dbReference>
<dbReference type="InterPro" id="IPR029068">
    <property type="entry name" value="Glyas_Bleomycin-R_OHBP_Dase"/>
</dbReference>
<dbReference type="RefSeq" id="WP_225275184.1">
    <property type="nucleotide sequence ID" value="NZ_CP084058.1"/>
</dbReference>
<reference evidence="7" key="1">
    <citation type="submission" date="2016-04" db="EMBL/GenBank/DDBJ databases">
        <authorList>
            <person name="Evans L.H."/>
            <person name="Alamgir A."/>
            <person name="Owens N."/>
            <person name="Weber N.D."/>
            <person name="Virtaneva K."/>
            <person name="Barbian K."/>
            <person name="Babar A."/>
            <person name="Rosenke K."/>
        </authorList>
    </citation>
    <scope>NUCLEOTIDE SEQUENCE</scope>
    <source>
        <strain evidence="7">Nono1</strain>
    </source>
</reference>
<evidence type="ECO:0000256" key="4">
    <source>
        <dbReference type="ARBA" id="ARBA00023004"/>
    </source>
</evidence>
<dbReference type="InterPro" id="IPR004360">
    <property type="entry name" value="Glyas_Fos-R_dOase_dom"/>
</dbReference>
<dbReference type="InterPro" id="IPR041735">
    <property type="entry name" value="4OHPhenylPyrv_dOase_C"/>
</dbReference>
<gene>
    <name evidence="7" type="ORF">BN4615_P5355</name>
</gene>
<evidence type="ECO:0000256" key="1">
    <source>
        <dbReference type="ARBA" id="ARBA00005877"/>
    </source>
</evidence>
<protein>
    <submittedName>
        <fullName evidence="7">4-hydroxyphenylpyruvate dioxygenase</fullName>
        <ecNumber evidence="7">1.13.11.27</ecNumber>
    </submittedName>
</protein>
<feature type="domain" description="VOC" evidence="6">
    <location>
        <begin position="157"/>
        <end position="306"/>
    </location>
</feature>
<sequence>MTRDDLRLDHIGFHVADLTAEAGGLSRGYGLRPYAEAATPGSRSLAVGAGRVRFVLTQPAAGDHPGAAYLDRHGDGVADVAFGVADATAAFHTAVDRGAGPVSPPHARDGFVTATVQGVGDLVHTFVQRPEGLDERALPGFTPIPEPAGGLDAGLVEVDHLAVCVPSGDLAATVAFYRHVLDFQLIFAERITVGDQAMTTEVVKNGSVTLTLIEPDADKEPGHIDEFLAAHGGAGVQHLAMSTLDITAAVDTTGAGGVEFLPTPATYYDLLPGRVRPAKYPLPELRRRSILVDEDHDGQLYQIFARSAHPRGTFFFELIERLGARSFGSGNIAALYQAVELQRANHRDARTEAAA</sequence>
<dbReference type="EC" id="1.13.11.27" evidence="7"/>
<keyword evidence="3" id="KW-0677">Repeat</keyword>
<name>A0A1M4EA81_9ACTN</name>
<organism evidence="7">
    <name type="scientific">Nonomuraea gerenzanensis</name>
    <dbReference type="NCBI Taxonomy" id="93944"/>
    <lineage>
        <taxon>Bacteria</taxon>
        <taxon>Bacillati</taxon>
        <taxon>Actinomycetota</taxon>
        <taxon>Actinomycetes</taxon>
        <taxon>Streptosporangiales</taxon>
        <taxon>Streptosporangiaceae</taxon>
        <taxon>Nonomuraea</taxon>
    </lineage>
</organism>
<keyword evidence="4 5" id="KW-0408">Iron</keyword>
<evidence type="ECO:0000256" key="2">
    <source>
        <dbReference type="ARBA" id="ARBA00022723"/>
    </source>
</evidence>
<proteinExistence type="inferred from homology"/>
<keyword evidence="7" id="KW-0670">Pyruvate</keyword>